<evidence type="ECO:0000313" key="3">
    <source>
        <dbReference type="Proteomes" id="UP000779049"/>
    </source>
</evidence>
<dbReference type="EMBL" id="VIRV01000011">
    <property type="protein sequence ID" value="MBY0759153.1"/>
    <property type="molecule type" value="Genomic_DNA"/>
</dbReference>
<organism evidence="2 3">
    <name type="scientific">Sellimonas caecigallum</name>
    <dbReference type="NCBI Taxonomy" id="2592333"/>
    <lineage>
        <taxon>Bacteria</taxon>
        <taxon>Bacillati</taxon>
        <taxon>Bacillota</taxon>
        <taxon>Clostridia</taxon>
        <taxon>Lachnospirales</taxon>
        <taxon>Lachnospiraceae</taxon>
        <taxon>Sellimonas</taxon>
    </lineage>
</organism>
<sequence>MPAIYAHYIFGEKMKRAFSPEIRALIRKNPDLFEIGLHGPDILFYYRALQKNKVNQTGFGMHSQPAGRFFARAASVIRNTENENDKDARIAYILGFLCHFALDLSCHSYVEQKIRVSHVSHSLIESEFDRYLLLRNRKIPLHAEVTGHLFVTPEYASQIHSFFPALSAEEIESSLHSMIWYNDLLTTPNPFKRTGIALVLRISGKYKSMRGLMMNKKGDPRCRDSNLRLHKLMNHAIDICLDLTDNYVRCLSAPSSLDPLFDRTFGPRPGWKEIPVLSYEKEKTYEIPDDFA</sequence>
<accession>A0ABS7L873</accession>
<comment type="caution">
    <text evidence="2">The sequence shown here is derived from an EMBL/GenBank/DDBJ whole genome shotgun (WGS) entry which is preliminary data.</text>
</comment>
<evidence type="ECO:0000313" key="2">
    <source>
        <dbReference type="EMBL" id="MBY0759153.1"/>
    </source>
</evidence>
<name>A0ABS7L873_9FIRM</name>
<feature type="domain" description="Phospholipase C/D" evidence="1">
    <location>
        <begin position="15"/>
        <end position="162"/>
    </location>
</feature>
<protein>
    <submittedName>
        <fullName evidence="2">Zinc dependent phospholipase C family protein</fullName>
    </submittedName>
</protein>
<dbReference type="RefSeq" id="WP_087210312.1">
    <property type="nucleotide sequence ID" value="NZ_CP173660.1"/>
</dbReference>
<reference evidence="2 3" key="1">
    <citation type="journal article" date="2020" name="New Microbes New Infect">
        <title>Sellimonas caecigallum sp. nov., description and genome sequence of a new member of the Sellimonas genus isolated from the cecum of feral chicken.</title>
        <authorList>
            <person name="Wongkuna S."/>
            <person name="Ghimire S."/>
            <person name="Antony L."/>
            <person name="Chankhamhaengdecha S."/>
            <person name="Janvilisri T."/>
            <person name="Scaria J."/>
        </authorList>
    </citation>
    <scope>NUCLEOTIDE SEQUENCE [LARGE SCALE GENOMIC DNA]</scope>
    <source>
        <strain evidence="2 3">SW451</strain>
    </source>
</reference>
<dbReference type="InterPro" id="IPR029002">
    <property type="entry name" value="PLPC/GPLD1"/>
</dbReference>
<proteinExistence type="predicted"/>
<gene>
    <name evidence="2" type="ORF">FLB61_08645</name>
</gene>
<dbReference type="Pfam" id="PF00882">
    <property type="entry name" value="Zn_dep_PLPC"/>
    <property type="match status" value="1"/>
</dbReference>
<keyword evidence="3" id="KW-1185">Reference proteome</keyword>
<dbReference type="Proteomes" id="UP000779049">
    <property type="component" value="Unassembled WGS sequence"/>
</dbReference>
<evidence type="ECO:0000259" key="1">
    <source>
        <dbReference type="Pfam" id="PF00882"/>
    </source>
</evidence>